<name>S2JIB8_MUCC1</name>
<keyword evidence="2" id="KW-1185">Reference proteome</keyword>
<protein>
    <submittedName>
        <fullName evidence="1">Uncharacterized protein</fullName>
    </submittedName>
</protein>
<dbReference type="VEuPathDB" id="FungiDB:HMPREF1544_04960"/>
<reference evidence="2" key="1">
    <citation type="submission" date="2013-05" db="EMBL/GenBank/DDBJ databases">
        <title>The Genome sequence of Mucor circinelloides f. circinelloides 1006PhL.</title>
        <authorList>
            <consortium name="The Broad Institute Genomics Platform"/>
            <person name="Cuomo C."/>
            <person name="Earl A."/>
            <person name="Findley K."/>
            <person name="Lee S.C."/>
            <person name="Walker B."/>
            <person name="Young S."/>
            <person name="Zeng Q."/>
            <person name="Gargeya S."/>
            <person name="Fitzgerald M."/>
            <person name="Haas B."/>
            <person name="Abouelleil A."/>
            <person name="Allen A.W."/>
            <person name="Alvarado L."/>
            <person name="Arachchi H.M."/>
            <person name="Berlin A.M."/>
            <person name="Chapman S.B."/>
            <person name="Gainer-Dewar J."/>
            <person name="Goldberg J."/>
            <person name="Griggs A."/>
            <person name="Gujja S."/>
            <person name="Hansen M."/>
            <person name="Howarth C."/>
            <person name="Imamovic A."/>
            <person name="Ireland A."/>
            <person name="Larimer J."/>
            <person name="McCowan C."/>
            <person name="Murphy C."/>
            <person name="Pearson M."/>
            <person name="Poon T.W."/>
            <person name="Priest M."/>
            <person name="Roberts A."/>
            <person name="Saif S."/>
            <person name="Shea T."/>
            <person name="Sisk P."/>
            <person name="Sykes S."/>
            <person name="Wortman J."/>
            <person name="Nusbaum C."/>
            <person name="Birren B."/>
        </authorList>
    </citation>
    <scope>NUCLEOTIDE SEQUENCE [LARGE SCALE GENOMIC DNA]</scope>
    <source>
        <strain evidence="2">1006PhL</strain>
    </source>
</reference>
<dbReference type="Proteomes" id="UP000014254">
    <property type="component" value="Unassembled WGS sequence"/>
</dbReference>
<sequence length="116" mass="13942">MKRRIYAAQKKFVDYNTRICHDCKEPNWTPAQKSVFKMKHNQPRFCNQQKKPVVPIPKEQSSYHFDDNMDTDNESEEQNVTFAAMHHIKDCEYQYLLNEPRRNLLKKNLLLCLLLL</sequence>
<dbReference type="InParanoid" id="S2JIB8"/>
<accession>S2JIB8</accession>
<dbReference type="OrthoDB" id="2300292at2759"/>
<evidence type="ECO:0000313" key="2">
    <source>
        <dbReference type="Proteomes" id="UP000014254"/>
    </source>
</evidence>
<gene>
    <name evidence="1" type="ORF">HMPREF1544_04960</name>
</gene>
<proteinExistence type="predicted"/>
<dbReference type="AlphaFoldDB" id="S2JIB8"/>
<evidence type="ECO:0000313" key="1">
    <source>
        <dbReference type="EMBL" id="EPB88252.1"/>
    </source>
</evidence>
<organism evidence="1 2">
    <name type="scientific">Mucor circinelloides f. circinelloides (strain 1006PhL)</name>
    <name type="common">Mucormycosis agent</name>
    <name type="synonym">Calyptromyces circinelloides</name>
    <dbReference type="NCBI Taxonomy" id="1220926"/>
    <lineage>
        <taxon>Eukaryota</taxon>
        <taxon>Fungi</taxon>
        <taxon>Fungi incertae sedis</taxon>
        <taxon>Mucoromycota</taxon>
        <taxon>Mucoromycotina</taxon>
        <taxon>Mucoromycetes</taxon>
        <taxon>Mucorales</taxon>
        <taxon>Mucorineae</taxon>
        <taxon>Mucoraceae</taxon>
        <taxon>Mucor</taxon>
    </lineage>
</organism>
<dbReference type="EMBL" id="KE123954">
    <property type="protein sequence ID" value="EPB88252.1"/>
    <property type="molecule type" value="Genomic_DNA"/>
</dbReference>